<gene>
    <name evidence="2" type="ORF">M404DRAFT_992312</name>
</gene>
<reference evidence="3" key="2">
    <citation type="submission" date="2015-01" db="EMBL/GenBank/DDBJ databases">
        <title>Evolutionary Origins and Diversification of the Mycorrhizal Mutualists.</title>
        <authorList>
            <consortium name="DOE Joint Genome Institute"/>
            <consortium name="Mycorrhizal Genomics Consortium"/>
            <person name="Kohler A."/>
            <person name="Kuo A."/>
            <person name="Nagy L.G."/>
            <person name="Floudas D."/>
            <person name="Copeland A."/>
            <person name="Barry K.W."/>
            <person name="Cichocki N."/>
            <person name="Veneault-Fourrey C."/>
            <person name="LaButti K."/>
            <person name="Lindquist E.A."/>
            <person name="Lipzen A."/>
            <person name="Lundell T."/>
            <person name="Morin E."/>
            <person name="Murat C."/>
            <person name="Riley R."/>
            <person name="Ohm R."/>
            <person name="Sun H."/>
            <person name="Tunlid A."/>
            <person name="Henrissat B."/>
            <person name="Grigoriev I.V."/>
            <person name="Hibbett D.S."/>
            <person name="Martin F."/>
        </authorList>
    </citation>
    <scope>NUCLEOTIDE SEQUENCE [LARGE SCALE GENOMIC DNA]</scope>
    <source>
        <strain evidence="3">Marx 270</strain>
    </source>
</reference>
<keyword evidence="1" id="KW-0812">Transmembrane</keyword>
<dbReference type="InParanoid" id="A0A0C3JY53"/>
<evidence type="ECO:0000313" key="2">
    <source>
        <dbReference type="EMBL" id="KIO14078.1"/>
    </source>
</evidence>
<evidence type="ECO:0000313" key="3">
    <source>
        <dbReference type="Proteomes" id="UP000054217"/>
    </source>
</evidence>
<dbReference type="OrthoDB" id="436852at2759"/>
<proteinExistence type="predicted"/>
<feature type="transmembrane region" description="Helical" evidence="1">
    <location>
        <begin position="12"/>
        <end position="37"/>
    </location>
</feature>
<sequence length="90" mass="10542">MTHDWTRKPHSYVPYVLFKVTLRCMMQFLLLIIDLAVARRQTTRNRTETCARPDCPHVAEAEDGLYFVERLVGRESVGQAGYRWLAKWDG</sequence>
<protein>
    <recommendedName>
        <fullName evidence="4">Chromo domain-containing protein</fullName>
    </recommendedName>
</protein>
<evidence type="ECO:0000256" key="1">
    <source>
        <dbReference type="SAM" id="Phobius"/>
    </source>
</evidence>
<dbReference type="HOGENOM" id="CLU_2441748_0_0_1"/>
<evidence type="ECO:0008006" key="4">
    <source>
        <dbReference type="Google" id="ProtNLM"/>
    </source>
</evidence>
<organism evidence="2 3">
    <name type="scientific">Pisolithus tinctorius Marx 270</name>
    <dbReference type="NCBI Taxonomy" id="870435"/>
    <lineage>
        <taxon>Eukaryota</taxon>
        <taxon>Fungi</taxon>
        <taxon>Dikarya</taxon>
        <taxon>Basidiomycota</taxon>
        <taxon>Agaricomycotina</taxon>
        <taxon>Agaricomycetes</taxon>
        <taxon>Agaricomycetidae</taxon>
        <taxon>Boletales</taxon>
        <taxon>Sclerodermatineae</taxon>
        <taxon>Pisolithaceae</taxon>
        <taxon>Pisolithus</taxon>
    </lineage>
</organism>
<reference evidence="2 3" key="1">
    <citation type="submission" date="2014-04" db="EMBL/GenBank/DDBJ databases">
        <authorList>
            <consortium name="DOE Joint Genome Institute"/>
            <person name="Kuo A."/>
            <person name="Kohler A."/>
            <person name="Costa M.D."/>
            <person name="Nagy L.G."/>
            <person name="Floudas D."/>
            <person name="Copeland A."/>
            <person name="Barry K.W."/>
            <person name="Cichocki N."/>
            <person name="Veneault-Fourrey C."/>
            <person name="LaButti K."/>
            <person name="Lindquist E.A."/>
            <person name="Lipzen A."/>
            <person name="Lundell T."/>
            <person name="Morin E."/>
            <person name="Murat C."/>
            <person name="Sun H."/>
            <person name="Tunlid A."/>
            <person name="Henrissat B."/>
            <person name="Grigoriev I.V."/>
            <person name="Hibbett D.S."/>
            <person name="Martin F."/>
            <person name="Nordberg H.P."/>
            <person name="Cantor M.N."/>
            <person name="Hua S.X."/>
        </authorList>
    </citation>
    <scope>NUCLEOTIDE SEQUENCE [LARGE SCALE GENOMIC DNA]</scope>
    <source>
        <strain evidence="2 3">Marx 270</strain>
    </source>
</reference>
<dbReference type="Proteomes" id="UP000054217">
    <property type="component" value="Unassembled WGS sequence"/>
</dbReference>
<keyword evidence="1" id="KW-1133">Transmembrane helix</keyword>
<accession>A0A0C3JY53</accession>
<keyword evidence="1" id="KW-0472">Membrane</keyword>
<dbReference type="STRING" id="870435.A0A0C3JY53"/>
<keyword evidence="3" id="KW-1185">Reference proteome</keyword>
<dbReference type="AlphaFoldDB" id="A0A0C3JY53"/>
<dbReference type="EMBL" id="KN831945">
    <property type="protein sequence ID" value="KIO14078.1"/>
    <property type="molecule type" value="Genomic_DNA"/>
</dbReference>
<name>A0A0C3JY53_PISTI</name>